<dbReference type="GO" id="GO:0006027">
    <property type="term" value="P:glycosaminoglycan catabolic process"/>
    <property type="evidence" value="ECO:0007669"/>
    <property type="project" value="InterPro"/>
</dbReference>
<evidence type="ECO:0000256" key="1">
    <source>
        <dbReference type="ARBA" id="ARBA00006699"/>
    </source>
</evidence>
<dbReference type="InterPro" id="IPR039174">
    <property type="entry name" value="Chondroitin_ABC_lyase"/>
</dbReference>
<proteinExistence type="inferred from homology"/>
<evidence type="ECO:0008006" key="7">
    <source>
        <dbReference type="Google" id="ProtNLM"/>
    </source>
</evidence>
<feature type="domain" description="Polysaccharide lyase family 8 central" evidence="3">
    <location>
        <begin position="288"/>
        <end position="554"/>
    </location>
</feature>
<dbReference type="GO" id="GO:0005576">
    <property type="term" value="C:extracellular region"/>
    <property type="evidence" value="ECO:0007669"/>
    <property type="project" value="InterPro"/>
</dbReference>
<dbReference type="Gene3D" id="2.70.98.10">
    <property type="match status" value="1"/>
</dbReference>
<name>A0A9X0CKI0_9CNID</name>
<gene>
    <name evidence="5" type="ORF">OS493_018097</name>
</gene>
<dbReference type="GO" id="GO:0005975">
    <property type="term" value="P:carbohydrate metabolic process"/>
    <property type="evidence" value="ECO:0007669"/>
    <property type="project" value="InterPro"/>
</dbReference>
<evidence type="ECO:0000313" key="6">
    <source>
        <dbReference type="Proteomes" id="UP001163046"/>
    </source>
</evidence>
<keyword evidence="6" id="KW-1185">Reference proteome</keyword>
<protein>
    <recommendedName>
        <fullName evidence="7">Chondroitin AC lyase</fullName>
    </recommendedName>
</protein>
<dbReference type="Proteomes" id="UP001163046">
    <property type="component" value="Unassembled WGS sequence"/>
</dbReference>
<dbReference type="Gene3D" id="2.60.220.10">
    <property type="entry name" value="Polysaccharide lyase family 8-like, C-terminal"/>
    <property type="match status" value="1"/>
</dbReference>
<dbReference type="InterPro" id="IPR014718">
    <property type="entry name" value="GH-type_carb-bd"/>
</dbReference>
<dbReference type="SUPFAM" id="SSF49863">
    <property type="entry name" value="Hyaluronate lyase-like, C-terminal domain"/>
    <property type="match status" value="1"/>
</dbReference>
<reference evidence="5" key="1">
    <citation type="submission" date="2023-01" db="EMBL/GenBank/DDBJ databases">
        <title>Genome assembly of the deep-sea coral Lophelia pertusa.</title>
        <authorList>
            <person name="Herrera S."/>
            <person name="Cordes E."/>
        </authorList>
    </citation>
    <scope>NUCLEOTIDE SEQUENCE</scope>
    <source>
        <strain evidence="5">USNM1676648</strain>
        <tissue evidence="5">Polyp</tissue>
    </source>
</reference>
<dbReference type="SUPFAM" id="SSF48230">
    <property type="entry name" value="Chondroitin AC/alginate lyase"/>
    <property type="match status" value="1"/>
</dbReference>
<organism evidence="5 6">
    <name type="scientific">Desmophyllum pertusum</name>
    <dbReference type="NCBI Taxonomy" id="174260"/>
    <lineage>
        <taxon>Eukaryota</taxon>
        <taxon>Metazoa</taxon>
        <taxon>Cnidaria</taxon>
        <taxon>Anthozoa</taxon>
        <taxon>Hexacorallia</taxon>
        <taxon>Scleractinia</taxon>
        <taxon>Caryophylliina</taxon>
        <taxon>Caryophylliidae</taxon>
        <taxon>Desmophyllum</taxon>
    </lineage>
</organism>
<dbReference type="Pfam" id="PF09093">
    <property type="entry name" value="Lyase_catalyt"/>
    <property type="match status" value="1"/>
</dbReference>
<dbReference type="Gene3D" id="1.50.10.100">
    <property type="entry name" value="Chondroitin AC/alginate lyase"/>
    <property type="match status" value="1"/>
</dbReference>
<dbReference type="AlphaFoldDB" id="A0A9X0CKI0"/>
<dbReference type="EMBL" id="MU827311">
    <property type="protein sequence ID" value="KAJ7360112.1"/>
    <property type="molecule type" value="Genomic_DNA"/>
</dbReference>
<dbReference type="GO" id="GO:0030246">
    <property type="term" value="F:carbohydrate binding"/>
    <property type="evidence" value="ECO:0007669"/>
    <property type="project" value="InterPro"/>
</dbReference>
<dbReference type="GO" id="GO:0016837">
    <property type="term" value="F:carbon-oxygen lyase activity, acting on polysaccharides"/>
    <property type="evidence" value="ECO:0007669"/>
    <property type="project" value="UniProtKB-ARBA"/>
</dbReference>
<dbReference type="OrthoDB" id="5950258at2759"/>
<dbReference type="PANTHER" id="PTHR37322">
    <property type="match status" value="1"/>
</dbReference>
<sequence>MNNAGAGFMNAAFLLRKELQTAGKLSDYIATMKWYNDFGEIYQDPFEYAGTSADRMRTISLWRLFAVLMMPSTTTEQKQMKIRDMKALGRWYANALSPNEGLAGTLKPDHVGYHHNSYYASAYTPHALHKGAFIEYLLSGTSFALGAETRGHIKKGLETMRIVSVKYSSPNSVSGRFPGFSRNILAKSFPAYAYVAATAPALNDDGSLGEISTLNNDNVKMFLRLYDTTESAVNDYLGDGTIFTNIYYLNSIGSINIMEAISTKANAMSIEAESSPKGCWAKNYAALVIQRRDDWAVSVKGFSKFVWDFEASGKQNVFGLYQSHGALLVANSEESLKTHDIDNGWDWTRHPGTTTIKLNIDQLISENRRYYQPKRLAGGVSLVGGGDYSAGIFGMEFSQPPYRFPEGSFQLDINFSFKKSVFFADYVMICLGTGITSSESSPYITQTTLFQTKLVDAAAPSSVLINTTTHSLSTDLTKEATFFGGENFAATLRDVNGNGYYVPNATMQGLNVKISLQTSRDQRGRTRETSARYATAWLNHGINPSDKGYEYAIVVSKPSNIVQVLATRQASDNKVYEVLYKDNKAHVVKINDCPRPGQTQYGYVIFDKSVRTPGPVRRVDKAPIIVMVEEVDSNNLYIAASSPDLNFNITRVLEVGSQVNGQERFYSISMPIEVQVFVKTAVDIATGDVRVNGAVVPDEEKTTHVAVQPKPSSTTVGNRIKFKQLVKGFSTEVKLTTISS</sequence>
<dbReference type="InterPro" id="IPR011071">
    <property type="entry name" value="Lyase_8-like_C"/>
</dbReference>
<evidence type="ECO:0000259" key="4">
    <source>
        <dbReference type="Pfam" id="PF09093"/>
    </source>
</evidence>
<keyword evidence="2" id="KW-0456">Lyase</keyword>
<evidence type="ECO:0000259" key="3">
    <source>
        <dbReference type="Pfam" id="PF02278"/>
    </source>
</evidence>
<evidence type="ECO:0000313" key="5">
    <source>
        <dbReference type="EMBL" id="KAJ7360112.1"/>
    </source>
</evidence>
<evidence type="ECO:0000256" key="2">
    <source>
        <dbReference type="ARBA" id="ARBA00023239"/>
    </source>
</evidence>
<comment type="similarity">
    <text evidence="1">Belongs to the polysaccharide lyase 8 family.</text>
</comment>
<dbReference type="InterPro" id="IPR015177">
    <property type="entry name" value="Lyase_catalyt"/>
</dbReference>
<comment type="caution">
    <text evidence="5">The sequence shown here is derived from an EMBL/GenBank/DDBJ whole genome shotgun (WGS) entry which is preliminary data.</text>
</comment>
<dbReference type="Pfam" id="PF02278">
    <property type="entry name" value="Lyase_8"/>
    <property type="match status" value="1"/>
</dbReference>
<dbReference type="InterPro" id="IPR011013">
    <property type="entry name" value="Gal_mutarotase_sf_dom"/>
</dbReference>
<feature type="domain" description="Lyase catalytic" evidence="4">
    <location>
        <begin position="10"/>
        <end position="198"/>
    </location>
</feature>
<dbReference type="InterPro" id="IPR003159">
    <property type="entry name" value="Lyase_8_central_dom"/>
</dbReference>
<dbReference type="SUPFAM" id="SSF74650">
    <property type="entry name" value="Galactose mutarotase-like"/>
    <property type="match status" value="1"/>
</dbReference>
<dbReference type="PANTHER" id="PTHR37322:SF3">
    <property type="entry name" value="CHONDROITIN SULFATE ABC EXOLYASE"/>
    <property type="match status" value="1"/>
</dbReference>
<dbReference type="InterPro" id="IPR008929">
    <property type="entry name" value="Chondroitin_lyas"/>
</dbReference>
<accession>A0A9X0CKI0</accession>